<dbReference type="Proteomes" id="UP000256324">
    <property type="component" value="Unassembled WGS sequence"/>
</dbReference>
<proteinExistence type="inferred from homology"/>
<dbReference type="SUPFAM" id="SSF52317">
    <property type="entry name" value="Class I glutamine amidotransferase-like"/>
    <property type="match status" value="1"/>
</dbReference>
<dbReference type="InterPro" id="IPR015890">
    <property type="entry name" value="Chorismate_C"/>
</dbReference>
<evidence type="ECO:0000256" key="5">
    <source>
        <dbReference type="SAM" id="MobiDB-lite"/>
    </source>
</evidence>
<dbReference type="EMBL" id="PCZS01000001">
    <property type="protein sequence ID" value="REB71115.1"/>
    <property type="molecule type" value="Genomic_DNA"/>
</dbReference>
<dbReference type="SUPFAM" id="SSF56322">
    <property type="entry name" value="ADC synthase"/>
    <property type="match status" value="1"/>
</dbReference>
<evidence type="ECO:0000256" key="1">
    <source>
        <dbReference type="ARBA" id="ARBA00005970"/>
    </source>
</evidence>
<dbReference type="PANTHER" id="PTHR11236:SF18">
    <property type="entry name" value="AMINODEOXYCHORISMATE SYNTHASE"/>
    <property type="match status" value="1"/>
</dbReference>
<dbReference type="CDD" id="cd01743">
    <property type="entry name" value="GATase1_Anthranilate_Synthase"/>
    <property type="match status" value="1"/>
</dbReference>
<dbReference type="InterPro" id="IPR029062">
    <property type="entry name" value="Class_I_gatase-like"/>
</dbReference>
<keyword evidence="10" id="KW-1185">Reference proteome</keyword>
<dbReference type="InterPro" id="IPR017926">
    <property type="entry name" value="GATASE"/>
</dbReference>
<name>A0ABX9ICD5_9ACTN</name>
<accession>A0ABX9ICD5</accession>
<keyword evidence="3" id="KW-0808">Transferase</keyword>
<evidence type="ECO:0000256" key="3">
    <source>
        <dbReference type="ARBA" id="ARBA00022679"/>
    </source>
</evidence>
<dbReference type="Gene3D" id="3.40.50.880">
    <property type="match status" value="1"/>
</dbReference>
<dbReference type="InterPro" id="IPR005802">
    <property type="entry name" value="ADC_synth_comp_1"/>
</dbReference>
<dbReference type="PRINTS" id="PR00099">
    <property type="entry name" value="CPSGATASE"/>
</dbReference>
<dbReference type="InterPro" id="IPR006805">
    <property type="entry name" value="Anth_synth_I_N"/>
</dbReference>
<dbReference type="PROSITE" id="PS51273">
    <property type="entry name" value="GATASE_TYPE_1"/>
    <property type="match status" value="1"/>
</dbReference>
<feature type="domain" description="Chorismate-utilising enzyme C-terminal" evidence="7">
    <location>
        <begin position="420"/>
        <end position="674"/>
    </location>
</feature>
<evidence type="ECO:0000313" key="9">
    <source>
        <dbReference type="EMBL" id="REB71115.1"/>
    </source>
</evidence>
<reference evidence="9 10" key="1">
    <citation type="submission" date="2017-09" db="EMBL/GenBank/DDBJ databases">
        <authorList>
            <person name="Bumgarner R.E."/>
        </authorList>
    </citation>
    <scope>NUCLEOTIDE SEQUENCE [LARGE SCALE GENOMIC DNA]</scope>
    <source>
        <strain evidence="9 10">T34998</strain>
    </source>
</reference>
<dbReference type="Gene3D" id="3.60.120.10">
    <property type="entry name" value="Anthranilate synthase"/>
    <property type="match status" value="1"/>
</dbReference>
<dbReference type="RefSeq" id="WP_115938503.1">
    <property type="nucleotide sequence ID" value="NZ_PCZS01000001.1"/>
</dbReference>
<evidence type="ECO:0000256" key="4">
    <source>
        <dbReference type="ARBA" id="ARBA00022962"/>
    </source>
</evidence>
<feature type="compositionally biased region" description="Polar residues" evidence="5">
    <location>
        <begin position="207"/>
        <end position="218"/>
    </location>
</feature>
<evidence type="ECO:0000259" key="7">
    <source>
        <dbReference type="Pfam" id="PF00425"/>
    </source>
</evidence>
<dbReference type="InterPro" id="IPR006221">
    <property type="entry name" value="TrpG/PapA_dom"/>
</dbReference>
<evidence type="ECO:0000313" key="10">
    <source>
        <dbReference type="Proteomes" id="UP000256324"/>
    </source>
</evidence>
<feature type="region of interest" description="Disordered" evidence="5">
    <location>
        <begin position="191"/>
        <end position="218"/>
    </location>
</feature>
<dbReference type="Pfam" id="PF04715">
    <property type="entry name" value="Anth_synt_I_N"/>
    <property type="match status" value="1"/>
</dbReference>
<dbReference type="NCBIfam" id="TIGR00566">
    <property type="entry name" value="trpG_papA"/>
    <property type="match status" value="1"/>
</dbReference>
<feature type="domain" description="Anthranilate synthase component I N-terminal" evidence="8">
    <location>
        <begin position="236"/>
        <end position="368"/>
    </location>
</feature>
<dbReference type="PRINTS" id="PR00096">
    <property type="entry name" value="GATASE"/>
</dbReference>
<dbReference type="PANTHER" id="PTHR11236">
    <property type="entry name" value="AMINOBENZOATE/ANTHRANILATE SYNTHASE"/>
    <property type="match status" value="1"/>
</dbReference>
<evidence type="ECO:0000256" key="2">
    <source>
        <dbReference type="ARBA" id="ARBA00013139"/>
    </source>
</evidence>
<dbReference type="NCBIfam" id="TIGR00553">
    <property type="entry name" value="pabB"/>
    <property type="match status" value="1"/>
</dbReference>
<sequence>MILLVDNHDSFTFNLAHLLAEASGIAPVVVRPEEVEREGILRRLADGEFDHVVIGPGPGTPCSDEDFEIADEVIDASSELPLLGVCLGHQGLGLRHGAQLQTIQPHHGIVSRIHHSGHGIFAGLPQGFEATRYHSLCLTMLGDQVVEHARADDGTIMAFKVADRPHWGVQFHPESVMTQVGRQLATNFLATGSQPRRSAVHKKREPGNSQSREGLQSTTRWKIHHRAVEIDLDEEATFGHLAGDGDAFWLDSAATHGDTGRWSVMGTALGTASELVSYDVTTNTLTVNGRTQPGDVLNFLEHRLADGTLQRDPGLGDIPFVGGYVGFLGYECKALTLGPNAHCSELPDAMWLRPASWIAYDHYRHHAHLLALVDRDTLGGDEAADLLDALAATLVVRPGGSESPTPRTAPVEGSWRLSQGDYQDRILAIQRALARGDSYEACLTDTWTTQCDVDGWRLYRTLRHRNPAPYGAYLRFTDPRVEVCSSSPERFLRVRDGIAESKPIKGTIARCDDPVEDARRIVELQTDAKNRAENLMIADLVRNDLSRVCQPGTVEVPRLMAIETYETVHQMVTTVRGRLRADARLVDVLRATFPGGSMTGAPKERSVEILDSLEAGSRGIYSGILGYLGFDRTADLSIVIRTLVRAGKQVTVGAGGAIVAASQPDAEWREKNLKAAAPLAALTEAMQAFHQPEDDPAT</sequence>
<gene>
    <name evidence="9" type="primary">pabB</name>
    <name evidence="9" type="ORF">CP880_05400</name>
</gene>
<dbReference type="Pfam" id="PF00425">
    <property type="entry name" value="Chorismate_bind"/>
    <property type="match status" value="1"/>
</dbReference>
<dbReference type="EC" id="2.6.1.85" evidence="2"/>
<keyword evidence="4" id="KW-0315">Glutamine amidotransferase</keyword>
<dbReference type="Pfam" id="PF00117">
    <property type="entry name" value="GATase"/>
    <property type="match status" value="1"/>
</dbReference>
<evidence type="ECO:0000259" key="8">
    <source>
        <dbReference type="Pfam" id="PF04715"/>
    </source>
</evidence>
<feature type="domain" description="Glutamine amidotransferase" evidence="6">
    <location>
        <begin position="3"/>
        <end position="189"/>
    </location>
</feature>
<dbReference type="InterPro" id="IPR005801">
    <property type="entry name" value="ADC_synthase"/>
</dbReference>
<comment type="similarity">
    <text evidence="1">In the C-terminal section; belongs to the anthranilate synthase component I family.</text>
</comment>
<evidence type="ECO:0000259" key="6">
    <source>
        <dbReference type="Pfam" id="PF00117"/>
    </source>
</evidence>
<dbReference type="PRINTS" id="PR00097">
    <property type="entry name" value="ANTSNTHASEII"/>
</dbReference>
<organism evidence="9 10">
    <name type="scientific">Cutibacterium namnetense</name>
    <dbReference type="NCBI Taxonomy" id="1574624"/>
    <lineage>
        <taxon>Bacteria</taxon>
        <taxon>Bacillati</taxon>
        <taxon>Actinomycetota</taxon>
        <taxon>Actinomycetes</taxon>
        <taxon>Propionibacteriales</taxon>
        <taxon>Propionibacteriaceae</taxon>
        <taxon>Cutibacterium</taxon>
    </lineage>
</organism>
<dbReference type="InterPro" id="IPR019999">
    <property type="entry name" value="Anth_synth_I-like"/>
</dbReference>
<comment type="caution">
    <text evidence="9">The sequence shown here is derived from an EMBL/GenBank/DDBJ whole genome shotgun (WGS) entry which is preliminary data.</text>
</comment>
<protein>
    <recommendedName>
        <fullName evidence="2">aminodeoxychorismate synthase</fullName>
        <ecNumber evidence="2">2.6.1.85</ecNumber>
    </recommendedName>
</protein>